<dbReference type="EMBL" id="KB631669">
    <property type="protein sequence ID" value="ERL85200.1"/>
    <property type="molecule type" value="Genomic_DNA"/>
</dbReference>
<feature type="domain" description="CRAL-TRIO" evidence="5">
    <location>
        <begin position="1534"/>
        <end position="1692"/>
    </location>
</feature>
<dbReference type="SMART" id="SM00323">
    <property type="entry name" value="RasGAP"/>
    <property type="match status" value="1"/>
</dbReference>
<dbReference type="Gene3D" id="3.40.525.10">
    <property type="entry name" value="CRAL-TRIO lipid binding domain"/>
    <property type="match status" value="1"/>
</dbReference>
<dbReference type="InterPro" id="IPR008936">
    <property type="entry name" value="Rho_GTPase_activation_prot"/>
</dbReference>
<evidence type="ECO:0000259" key="5">
    <source>
        <dbReference type="PROSITE" id="PS50191"/>
    </source>
</evidence>
<evidence type="ECO:0000256" key="1">
    <source>
        <dbReference type="ARBA" id="ARBA00022468"/>
    </source>
</evidence>
<dbReference type="EMBL" id="KB740193">
    <property type="protein sequence ID" value="ENN81086.1"/>
    <property type="molecule type" value="Genomic_DNA"/>
</dbReference>
<dbReference type="Pfam" id="PF13716">
    <property type="entry name" value="CRAL_TRIO_2"/>
    <property type="match status" value="1"/>
</dbReference>
<evidence type="ECO:0000256" key="2">
    <source>
        <dbReference type="ARBA" id="ARBA00022553"/>
    </source>
</evidence>
<dbReference type="Pfam" id="PF00616">
    <property type="entry name" value="RasGAP"/>
    <property type="match status" value="1"/>
</dbReference>
<accession>N6UKD0</accession>
<evidence type="ECO:0000259" key="4">
    <source>
        <dbReference type="PROSITE" id="PS50018"/>
    </source>
</evidence>
<dbReference type="InterPro" id="IPR016024">
    <property type="entry name" value="ARM-type_fold"/>
</dbReference>
<dbReference type="PROSITE" id="PS50018">
    <property type="entry name" value="RAS_GTPASE_ACTIV_2"/>
    <property type="match status" value="1"/>
</dbReference>
<dbReference type="Proteomes" id="UP000030742">
    <property type="component" value="Unassembled WGS sequence"/>
</dbReference>
<keyword evidence="1" id="KW-0343">GTPase activation</keyword>
<feature type="region of interest" description="Disordered" evidence="3">
    <location>
        <begin position="752"/>
        <end position="774"/>
    </location>
</feature>
<dbReference type="HOGENOM" id="CLU_000249_0_0_1"/>
<dbReference type="CDD" id="cd13313">
    <property type="entry name" value="PH_NF1"/>
    <property type="match status" value="1"/>
</dbReference>
<evidence type="ECO:0000256" key="3">
    <source>
        <dbReference type="SAM" id="MobiDB-lite"/>
    </source>
</evidence>
<dbReference type="STRING" id="77166.N6UKD0"/>
<evidence type="ECO:0000313" key="7">
    <source>
        <dbReference type="EMBL" id="ERL85200.1"/>
    </source>
</evidence>
<evidence type="ECO:0000313" key="8">
    <source>
        <dbReference type="Proteomes" id="UP000030742"/>
    </source>
</evidence>
<dbReference type="Gene3D" id="2.30.29.30">
    <property type="entry name" value="Pleckstrin-homology domain (PH domain)/Phosphotyrosine-binding domain (PTB)"/>
    <property type="match status" value="1"/>
</dbReference>
<protein>
    <recommendedName>
        <fullName evidence="9">Ras-GAP domain-containing protein</fullName>
    </recommendedName>
</protein>
<dbReference type="OMA" id="TKEPYMF"/>
<dbReference type="InterPro" id="IPR054071">
    <property type="entry name" value="PH_NF1"/>
</dbReference>
<reference evidence="6 8" key="1">
    <citation type="journal article" date="2013" name="Genome Biol.">
        <title>Draft genome of the mountain pine beetle, Dendroctonus ponderosae Hopkins, a major forest pest.</title>
        <authorList>
            <person name="Keeling C.I."/>
            <person name="Yuen M.M."/>
            <person name="Liao N.Y."/>
            <person name="Docking T.R."/>
            <person name="Chan S.K."/>
            <person name="Taylor G.A."/>
            <person name="Palmquist D.L."/>
            <person name="Jackman S.D."/>
            <person name="Nguyen A."/>
            <person name="Li M."/>
            <person name="Henderson H."/>
            <person name="Janes J.K."/>
            <person name="Zhao Y."/>
            <person name="Pandoh P."/>
            <person name="Moore R."/>
            <person name="Sperling F.A."/>
            <person name="Huber D.P."/>
            <person name="Birol I."/>
            <person name="Jones S.J."/>
            <person name="Bohlmann J."/>
        </authorList>
    </citation>
    <scope>NUCLEOTIDE SEQUENCE</scope>
</reference>
<proteinExistence type="predicted"/>
<dbReference type="CDD" id="cd05130">
    <property type="entry name" value="RasGAP_Neurofibromin"/>
    <property type="match status" value="1"/>
</dbReference>
<evidence type="ECO:0008006" key="9">
    <source>
        <dbReference type="Google" id="ProtNLM"/>
    </source>
</evidence>
<dbReference type="PANTHER" id="PTHR10194">
    <property type="entry name" value="RAS GTPASE-ACTIVATING PROTEINS"/>
    <property type="match status" value="1"/>
</dbReference>
<gene>
    <name evidence="7" type="ORF">D910_02621</name>
    <name evidence="6" type="ORF">YQE_02454</name>
</gene>
<dbReference type="PANTHER" id="PTHR10194:SF142">
    <property type="entry name" value="NEUROFIBROMIN"/>
    <property type="match status" value="1"/>
</dbReference>
<dbReference type="InterPro" id="IPR039360">
    <property type="entry name" value="Ras_GTPase"/>
</dbReference>
<dbReference type="SUPFAM" id="SSF48371">
    <property type="entry name" value="ARM repeat"/>
    <property type="match status" value="1"/>
</dbReference>
<dbReference type="OrthoDB" id="28245at2759"/>
<dbReference type="CDD" id="cd00170">
    <property type="entry name" value="SEC14"/>
    <property type="match status" value="1"/>
</dbReference>
<feature type="domain" description="Ras-GAP" evidence="4">
    <location>
        <begin position="1202"/>
        <end position="1398"/>
    </location>
</feature>
<dbReference type="Pfam" id="PF21877">
    <property type="entry name" value="PH_NF1"/>
    <property type="match status" value="1"/>
</dbReference>
<dbReference type="InterPro" id="IPR011993">
    <property type="entry name" value="PH-like_dom_sf"/>
</dbReference>
<evidence type="ECO:0000313" key="6">
    <source>
        <dbReference type="EMBL" id="ENN81086.1"/>
    </source>
</evidence>
<dbReference type="Gene3D" id="1.10.506.10">
    <property type="entry name" value="GTPase Activation - p120gap, domain 1"/>
    <property type="match status" value="2"/>
</dbReference>
<dbReference type="SMART" id="SM00516">
    <property type="entry name" value="SEC14"/>
    <property type="match status" value="1"/>
</dbReference>
<dbReference type="SUPFAM" id="SSF48350">
    <property type="entry name" value="GTPase activation domain, GAP"/>
    <property type="match status" value="1"/>
</dbReference>
<organism evidence="6">
    <name type="scientific">Dendroctonus ponderosae</name>
    <name type="common">Mountain pine beetle</name>
    <dbReference type="NCBI Taxonomy" id="77166"/>
    <lineage>
        <taxon>Eukaryota</taxon>
        <taxon>Metazoa</taxon>
        <taxon>Ecdysozoa</taxon>
        <taxon>Arthropoda</taxon>
        <taxon>Hexapoda</taxon>
        <taxon>Insecta</taxon>
        <taxon>Pterygota</taxon>
        <taxon>Neoptera</taxon>
        <taxon>Endopterygota</taxon>
        <taxon>Coleoptera</taxon>
        <taxon>Polyphaga</taxon>
        <taxon>Cucujiformia</taxon>
        <taxon>Curculionidae</taxon>
        <taxon>Scolytinae</taxon>
        <taxon>Dendroctonus</taxon>
    </lineage>
</organism>
<dbReference type="InterPro" id="IPR036865">
    <property type="entry name" value="CRAL-TRIO_dom_sf"/>
</dbReference>
<dbReference type="PROSITE" id="PS50191">
    <property type="entry name" value="CRAL_TRIO"/>
    <property type="match status" value="1"/>
</dbReference>
<dbReference type="InterPro" id="IPR001936">
    <property type="entry name" value="RasGAP_dom"/>
</dbReference>
<dbReference type="InterPro" id="IPR001251">
    <property type="entry name" value="CRAL-TRIO_dom"/>
</dbReference>
<sequence length="2018" mass="229928">MATQKPSLWADHLINRFGDQLPCRIGPQTTHTTLNQEQNKNCIIQISKYKFSLVLDGFVKVLKKVNETYDKNQKHGSEQEKNYFDSLFIVLDTLEKCFSIQPRDSISLTMEESQNLKMVLKEICSYLIKENNPNTHALRSLASKVLFALSVNFFNIVFTRITSKLQECASSSEEIVELSEIELIQHINVDAKKLSKLFLEGLSKFKQLRKNAQQLFVISLERAIWNWIETYPVEFSKYQANPDDELCKNADQLFDIIEAFSDNKKIKTNMWSLQMMLLILVPNVLEDLNVTETSGVITKYVRKKNYIDNIKKSLGLHSNNKQSIEAAIIAGIKLCRAATYVKDIKVRPIFIIVQPIMNDLKALLFNPTNPYARRTYANQDIDGMIDCFVSVFRVYPNSSDCFLACLNINSPPTYHFVLTKALFQIVTQPRMSWWPTVDNVYNSSLQLKNIFSDVLGKVSSPGYNQHMPLRVMNVLKGNKDSLQKYRSGADDPPGYKGILLYMVRLIHFCPDLFLGQRGKPGHEVQSCTLDLINGLVSLVHLQALPDVVQEAMDALLVLHQPEKIEMWNPDAPINTFWDVGSQVLSQISGKLIQHQYVNYTDILKWLREILVYRNAFLTKHKDFATLGSSISHSLQAHVKLEVVYFMYLWSIEMEAVLIAMSCFSLLCQEAEIICMHDEISITTMVPNYTIYMELAQAATVLTTGRLALQKRIMALLRKIEHCSTGVYPAWEETYKNWSACYKTISASSKTRSEDGQLEPFHRSAGKRRASHQNSEHELEKEQILEWANMTGFLCALGGVCLQAKNKSQGHPPNLYGVHSTNIGSGSGYSISVMKFGNWEFLMYCCIFIHRFVELLLKLLVCNNEKFGTQIQKHVKELLGHEMAAALYPILFEQIKLIIDKFFDQSGQVTVTEFNTQFIEHIIVILKNILDYTRSDQPSEHLSVTSIEGMMLQIVRYSRHLDMSVHAIHIKTKLCQLVEVMMDRRDDLAFRQEMKFRNKLVEYLTDWVMGSSHQISPPSGNDVTDMTRELDQSAMQAVAALLRALPLQPEESDGGDLMGAKSQLFLKYFTLFMNLLNDCSDPLSGSDILDLSDSEECRHRLNSENLSNLRSATIQAMSNLLSANIDSGLMHSIDLGYNKDLQTRAAFIEVLTKILQQGTEFDTLAETVFADRFEQLIQLVTMISDKGELPIAIALADVVTGLQMNELARVLVTFFDAKHLLSPLLWNMFYREVDKSDCLHTLFRGNSLGSKIMAFCFKIYGASYLQNLLQPLIQLLLDEEPLQSFEVDPARLDPSEDIEENRKNLMAFTQKVFDAIVSSANKFPPQLRSMCHCLYQVLSKRFPQVPQNNIGAVGTVIFLRFINPAIVSPHEMGIVSEQIPPIIKRGLMLLSKILQNIANHVEFSKEQHMLPFNDFLRSHFETGRRFFITIASDCETIDEGSHSRSFISDANILTLHRLLWNHQEKIGDYLSSSRDHRSVGRRPFDKMATLLAYLGPPEHKTFDSHTLFTTNPRWRALDMSSSNFEDLMTRHNIDEKEEFKSVKALNVFYQAGTSRAGFPVFYYIARRFKIGETNGDLLIYHVILTLKPFCHAPFELVVDFTRTSSENRFRPECLQGWFCVLPEVAIENIHAAYIYNCNSWVREYTKYHDRIFGALKGNRKIVFLDHPSKINDYIDPEQQKLPGATLSLDEDLKVFHNALKLSHKDTKVSIKVGPTAIQITSAERTKVFAHAIYLNDVYYASEIEEVCLVDDNQFTLTIANESGPLSFIHNDCDAIVQAIIHIRNRWELSQPDTVSVHQKIRPKDVPGTLLNMALLNLGVHDPMLRTAAYNLLCALTATFDLKIEGQLLETQGLCIPSNNTLFIKSISEKLATNEPHLTLEFLEECIQGFRVSSIELKHLCLEYMTPWLPNLVKFCKPTDDYKRYKKVGEILEKLIVLTIKETEMYPSVQAKIWGTLGQVSDLIDIILDTFLSCSVSDGHSPLMVEVLADTTVALASSNIQLVAKKTIARRNPSDNCIRK</sequence>
<feature type="non-terminal residue" evidence="6">
    <location>
        <position position="1"/>
    </location>
</feature>
<dbReference type="GO" id="GO:0005096">
    <property type="term" value="F:GTPase activator activity"/>
    <property type="evidence" value="ECO:0007669"/>
    <property type="project" value="UniProtKB-KW"/>
</dbReference>
<keyword evidence="2" id="KW-0597">Phosphoprotein</keyword>
<name>N6UKD0_DENPD</name>